<gene>
    <name evidence="1" type="ORF">BSONL12_03469</name>
</gene>
<reference evidence="1 2" key="1">
    <citation type="journal article" date="2013" name="Genome Announc.">
        <title>Draft Whole-Genome Sequence of Bacillus sonorensis Strain L12, a Source of Nonribosomal Lipopeptides.</title>
        <authorList>
            <person name="Adimpong D.B."/>
            <person name="Sorensen K.I."/>
            <person name="Nielsen D.S."/>
            <person name="Thorsen L."/>
            <person name="Rasmussen T.B."/>
            <person name="Derkx P.M."/>
            <person name="Jespersen L."/>
        </authorList>
    </citation>
    <scope>NUCLEOTIDE SEQUENCE [LARGE SCALE GENOMIC DNA]</scope>
    <source>
        <strain evidence="1 2">L12</strain>
    </source>
</reference>
<dbReference type="AlphaFoldDB" id="M5PH57"/>
<dbReference type="EMBL" id="AOFM01000003">
    <property type="protein sequence ID" value="EME76002.1"/>
    <property type="molecule type" value="Genomic_DNA"/>
</dbReference>
<comment type="caution">
    <text evidence="1">The sequence shown here is derived from an EMBL/GenBank/DDBJ whole genome shotgun (WGS) entry which is preliminary data.</text>
</comment>
<evidence type="ECO:0000313" key="1">
    <source>
        <dbReference type="EMBL" id="EME76002.1"/>
    </source>
</evidence>
<organism evidence="1 2">
    <name type="scientific">Bacillus sonorensis L12</name>
    <dbReference type="NCBI Taxonomy" id="1274524"/>
    <lineage>
        <taxon>Bacteria</taxon>
        <taxon>Bacillati</taxon>
        <taxon>Bacillota</taxon>
        <taxon>Bacilli</taxon>
        <taxon>Bacillales</taxon>
        <taxon>Bacillaceae</taxon>
        <taxon>Bacillus</taxon>
    </lineage>
</organism>
<protein>
    <submittedName>
        <fullName evidence="1">Uncharacterized protein</fullName>
    </submittedName>
</protein>
<dbReference type="STRING" id="1274524.BSONL12_03469"/>
<dbReference type="Proteomes" id="UP000011907">
    <property type="component" value="Unassembled WGS sequence"/>
</dbReference>
<proteinExistence type="predicted"/>
<dbReference type="PATRIC" id="fig|1274524.3.peg.763"/>
<evidence type="ECO:0000313" key="2">
    <source>
        <dbReference type="Proteomes" id="UP000011907"/>
    </source>
</evidence>
<name>M5PH57_9BACI</name>
<sequence>MSAGAHLQPIPLSRRFLFKINETFAAKIAACAQELGISHHKLNVREALQASCW</sequence>
<accession>M5PH57</accession>